<reference evidence="1 2" key="1">
    <citation type="submission" date="2020-04" db="EMBL/GenBank/DDBJ databases">
        <authorList>
            <person name="De Canck E."/>
        </authorList>
    </citation>
    <scope>NUCLEOTIDE SEQUENCE [LARGE SCALE GENOMIC DNA]</scope>
    <source>
        <strain evidence="1 2">LMG 27177</strain>
    </source>
</reference>
<dbReference type="AlphaFoldDB" id="A0A6J5FK58"/>
<dbReference type="RefSeq" id="WP_175158526.1">
    <property type="nucleotide sequence ID" value="NZ_CADIKI010000003.1"/>
</dbReference>
<evidence type="ECO:0000313" key="1">
    <source>
        <dbReference type="EMBL" id="CAB3782164.1"/>
    </source>
</evidence>
<dbReference type="Proteomes" id="UP000494252">
    <property type="component" value="Unassembled WGS sequence"/>
</dbReference>
<name>A0A6J5FK58_9BURK</name>
<proteinExistence type="predicted"/>
<sequence>MTSAIERENQCKKTIKERLLKIIVEHPGSTSAELVCLFGEAIKPRKVLDSHIKKGLVRAEQVADERRGWLNIYIAAEELVERIDETNAFRADLRWTKARRDELTNRFPHETSEALARAFSTTVRAINTMAHRLGLPRTGRPMRVRKDAHLRKSWSDAETIELVRRYPNEHNETLARAFGVTRRNLERRAAALKLRKAFGFTSYPTELQEVIKLNNRLKREIHERHKKTP</sequence>
<protein>
    <submittedName>
        <fullName evidence="1">Uncharacterized protein</fullName>
    </submittedName>
</protein>
<accession>A0A6J5FK58</accession>
<organism evidence="1 2">
    <name type="scientific">Paraburkholderia fynbosensis</name>
    <dbReference type="NCBI Taxonomy" id="1200993"/>
    <lineage>
        <taxon>Bacteria</taxon>
        <taxon>Pseudomonadati</taxon>
        <taxon>Pseudomonadota</taxon>
        <taxon>Betaproteobacteria</taxon>
        <taxon>Burkholderiales</taxon>
        <taxon>Burkholderiaceae</taxon>
        <taxon>Paraburkholderia</taxon>
    </lineage>
</organism>
<keyword evidence="2" id="KW-1185">Reference proteome</keyword>
<evidence type="ECO:0000313" key="2">
    <source>
        <dbReference type="Proteomes" id="UP000494252"/>
    </source>
</evidence>
<dbReference type="EMBL" id="CADIKI010000003">
    <property type="protein sequence ID" value="CAB3782164.1"/>
    <property type="molecule type" value="Genomic_DNA"/>
</dbReference>
<gene>
    <name evidence="1" type="ORF">LMG27177_01181</name>
</gene>